<name>A0A2J6Q1G2_9HELO</name>
<dbReference type="OrthoDB" id="10547188at2759"/>
<dbReference type="AlphaFoldDB" id="A0A2J6Q1G2"/>
<evidence type="ECO:0000313" key="2">
    <source>
        <dbReference type="Proteomes" id="UP000235672"/>
    </source>
</evidence>
<sequence length="248" mass="28743">MSPPLHLLKLPLELRYHLFSTIIYASHVVHIGHGLPENQKYDEKKGERAPPSCKLKEHLVDLNPESGGPFEALSLTCSQLREEISEWFQVEQNVCKDLYLTKSFGVIHREHTQFGFTFTFTHLQNFGEEIVTSSPRRLFHLTELFGLWRDITIRAGTNDLEEVDTIIRTRLRERGSRELECLQAVWSFRQKFSEKKYDMALDMEWEHWSILAPDVLMVGKDEDGIESDGVEIQDIRETVGELNEKTAA</sequence>
<protein>
    <submittedName>
        <fullName evidence="1">Uncharacterized protein</fullName>
    </submittedName>
</protein>
<organism evidence="1 2">
    <name type="scientific">Hyaloscypha hepaticicola</name>
    <dbReference type="NCBI Taxonomy" id="2082293"/>
    <lineage>
        <taxon>Eukaryota</taxon>
        <taxon>Fungi</taxon>
        <taxon>Dikarya</taxon>
        <taxon>Ascomycota</taxon>
        <taxon>Pezizomycotina</taxon>
        <taxon>Leotiomycetes</taxon>
        <taxon>Helotiales</taxon>
        <taxon>Hyaloscyphaceae</taxon>
        <taxon>Hyaloscypha</taxon>
    </lineage>
</organism>
<dbReference type="EMBL" id="KZ613486">
    <property type="protein sequence ID" value="PMD20120.1"/>
    <property type="molecule type" value="Genomic_DNA"/>
</dbReference>
<keyword evidence="2" id="KW-1185">Reference proteome</keyword>
<evidence type="ECO:0000313" key="1">
    <source>
        <dbReference type="EMBL" id="PMD20120.1"/>
    </source>
</evidence>
<dbReference type="Proteomes" id="UP000235672">
    <property type="component" value="Unassembled WGS sequence"/>
</dbReference>
<proteinExistence type="predicted"/>
<gene>
    <name evidence="1" type="ORF">NA56DRAFT_704929</name>
</gene>
<accession>A0A2J6Q1G2</accession>
<reference evidence="1 2" key="1">
    <citation type="submission" date="2016-05" db="EMBL/GenBank/DDBJ databases">
        <title>A degradative enzymes factory behind the ericoid mycorrhizal symbiosis.</title>
        <authorList>
            <consortium name="DOE Joint Genome Institute"/>
            <person name="Martino E."/>
            <person name="Morin E."/>
            <person name="Grelet G."/>
            <person name="Kuo A."/>
            <person name="Kohler A."/>
            <person name="Daghino S."/>
            <person name="Barry K."/>
            <person name="Choi C."/>
            <person name="Cichocki N."/>
            <person name="Clum A."/>
            <person name="Copeland A."/>
            <person name="Hainaut M."/>
            <person name="Haridas S."/>
            <person name="Labutti K."/>
            <person name="Lindquist E."/>
            <person name="Lipzen A."/>
            <person name="Khouja H.-R."/>
            <person name="Murat C."/>
            <person name="Ohm R."/>
            <person name="Olson A."/>
            <person name="Spatafora J."/>
            <person name="Veneault-Fourrey C."/>
            <person name="Henrissat B."/>
            <person name="Grigoriev I."/>
            <person name="Martin F."/>
            <person name="Perotto S."/>
        </authorList>
    </citation>
    <scope>NUCLEOTIDE SEQUENCE [LARGE SCALE GENOMIC DNA]</scope>
    <source>
        <strain evidence="1 2">UAMH 7357</strain>
    </source>
</reference>